<evidence type="ECO:0000256" key="6">
    <source>
        <dbReference type="ARBA" id="ARBA00022801"/>
    </source>
</evidence>
<dbReference type="EMBL" id="KV722403">
    <property type="protein sequence ID" value="OCH90506.1"/>
    <property type="molecule type" value="Genomic_DNA"/>
</dbReference>
<dbReference type="PANTHER" id="PTHR12947">
    <property type="entry name" value="AMSH-LIKE PROTEASE"/>
    <property type="match status" value="1"/>
</dbReference>
<keyword evidence="6" id="KW-0378">Hydrolase</keyword>
<protein>
    <submittedName>
        <fullName evidence="11">Mov34-domain-containing protein</fullName>
    </submittedName>
</protein>
<dbReference type="Pfam" id="PF08969">
    <property type="entry name" value="USP8_dimer"/>
    <property type="match status" value="1"/>
</dbReference>
<feature type="compositionally biased region" description="Pro residues" evidence="9">
    <location>
        <begin position="423"/>
        <end position="437"/>
    </location>
</feature>
<dbReference type="InterPro" id="IPR000555">
    <property type="entry name" value="JAMM/MPN+_dom"/>
</dbReference>
<sequence length="679" mass="77363">MSAPGPNSGPHRQRRPLTIAELAAVAQDNLWDPTKGIKHWLRTAEKARRTGDMYVEENDYERAFIEYAKAATIVLEKLPTHKDYQSLLNAEQRHNLGLNGQDILDSLSRLKPVLVDRYERWRSQEGSSAPSSTSSTPDPLSRDELLRRRREEQQRLQEEERARQALEAARQEDMWKREQLAQRQADLRHSRQQAEYARDEAERLRREEAAADEARRLEQERAAQMERQRREEEARQAHAEQMRREEEMARVRAEEAQRQEQEIAARRQLEANMAAMSVRRDHVQQDSTPRRQPEPEVYSNGYSHSFLPLESPARNDDDSSTDVEGSDPRVPWQRNRHADQTPTKPRQSGIVYPPPITTTSPPPPDLGPIRYPSLMSQHQLKQGYVPSLRSMFSKPDLRDSTDSSLLFDSKPAGDLYSNILPRPSAPIEPPPVIPPYPDNYRSPQGYVRQDAQAYGHRGPSPSGARPPPPPTPAKETSYGRPPGPAAPSRIVPSTSKDPAVPELRTIKLPRECLPRFLSIARMNTLQNRETCGLLLGKDKGRKYVVTTLLIPKQHSTSDTCTMDEEELVLKFTEERHLITLGWIHTHPTQSCFMSSVDLHTHSGFQRMLPESFAVVCAPSSTPTFGLFRLTDPGGLQVILDCKAKEAFHPHPEVPIYTDCDNSHVQMKDMPLEIVDLRFE</sequence>
<name>A0A8E2DKX8_9APHY</name>
<dbReference type="PANTHER" id="PTHR12947:SF13">
    <property type="entry name" value="FI19924P1"/>
    <property type="match status" value="1"/>
</dbReference>
<comment type="cofactor">
    <cofactor evidence="1">
        <name>Zn(2+)</name>
        <dbReference type="ChEBI" id="CHEBI:29105"/>
    </cofactor>
</comment>
<feature type="compositionally biased region" description="Basic and acidic residues" evidence="9">
    <location>
        <begin position="196"/>
        <end position="262"/>
    </location>
</feature>
<dbReference type="GO" id="GO:0046872">
    <property type="term" value="F:metal ion binding"/>
    <property type="evidence" value="ECO:0007669"/>
    <property type="project" value="UniProtKB-KW"/>
</dbReference>
<dbReference type="Gene3D" id="1.20.58.80">
    <property type="entry name" value="Phosphotransferase system, lactose/cellobiose-type IIA subunit"/>
    <property type="match status" value="1"/>
</dbReference>
<dbReference type="Proteomes" id="UP000250043">
    <property type="component" value="Unassembled WGS sequence"/>
</dbReference>
<feature type="region of interest" description="Disordered" evidence="9">
    <location>
        <begin position="417"/>
        <end position="498"/>
    </location>
</feature>
<feature type="region of interest" description="Disordered" evidence="9">
    <location>
        <begin position="278"/>
        <end position="371"/>
    </location>
</feature>
<evidence type="ECO:0000313" key="12">
    <source>
        <dbReference type="Proteomes" id="UP000250043"/>
    </source>
</evidence>
<keyword evidence="5" id="KW-0833">Ubl conjugation pathway</keyword>
<dbReference type="Pfam" id="PF01398">
    <property type="entry name" value="JAB"/>
    <property type="match status" value="1"/>
</dbReference>
<dbReference type="SMART" id="SM00232">
    <property type="entry name" value="JAB_MPN"/>
    <property type="match status" value="1"/>
</dbReference>
<feature type="region of interest" description="Disordered" evidence="9">
    <location>
        <begin position="181"/>
        <end position="262"/>
    </location>
</feature>
<dbReference type="GO" id="GO:0005768">
    <property type="term" value="C:endosome"/>
    <property type="evidence" value="ECO:0007669"/>
    <property type="project" value="TreeGrafter"/>
</dbReference>
<dbReference type="AlphaFoldDB" id="A0A8E2DKX8"/>
<feature type="domain" description="MPN" evidence="10">
    <location>
        <begin position="505"/>
        <end position="635"/>
    </location>
</feature>
<reference evidence="11 12" key="1">
    <citation type="submission" date="2016-07" db="EMBL/GenBank/DDBJ databases">
        <title>Draft genome of the white-rot fungus Obba rivulosa 3A-2.</title>
        <authorList>
            <consortium name="DOE Joint Genome Institute"/>
            <person name="Miettinen O."/>
            <person name="Riley R."/>
            <person name="Acob R."/>
            <person name="Barry K."/>
            <person name="Cullen D."/>
            <person name="De Vries R."/>
            <person name="Hainaut M."/>
            <person name="Hatakka A."/>
            <person name="Henrissat B."/>
            <person name="Hilden K."/>
            <person name="Kuo R."/>
            <person name="Labutti K."/>
            <person name="Lipzen A."/>
            <person name="Makela M.R."/>
            <person name="Sandor L."/>
            <person name="Spatafora J.W."/>
            <person name="Grigoriev I.V."/>
            <person name="Hibbett D.S."/>
        </authorList>
    </citation>
    <scope>NUCLEOTIDE SEQUENCE [LARGE SCALE GENOMIC DNA]</scope>
    <source>
        <strain evidence="11 12">3A-2</strain>
    </source>
</reference>
<keyword evidence="7" id="KW-0862">Zinc</keyword>
<feature type="compositionally biased region" description="Basic and acidic residues" evidence="9">
    <location>
        <begin position="278"/>
        <end position="294"/>
    </location>
</feature>
<evidence type="ECO:0000256" key="8">
    <source>
        <dbReference type="ARBA" id="ARBA00023049"/>
    </source>
</evidence>
<evidence type="ECO:0000256" key="9">
    <source>
        <dbReference type="SAM" id="MobiDB-lite"/>
    </source>
</evidence>
<dbReference type="OrthoDB" id="3640at2759"/>
<evidence type="ECO:0000256" key="2">
    <source>
        <dbReference type="ARBA" id="ARBA00010981"/>
    </source>
</evidence>
<evidence type="ECO:0000256" key="4">
    <source>
        <dbReference type="ARBA" id="ARBA00022723"/>
    </source>
</evidence>
<comment type="similarity">
    <text evidence="2">Belongs to the peptidase M67C family.</text>
</comment>
<dbReference type="InterPro" id="IPR037518">
    <property type="entry name" value="MPN"/>
</dbReference>
<dbReference type="GO" id="GO:0061578">
    <property type="term" value="F:K63-linked deubiquitinase activity"/>
    <property type="evidence" value="ECO:0007669"/>
    <property type="project" value="InterPro"/>
</dbReference>
<dbReference type="Gene3D" id="3.40.140.10">
    <property type="entry name" value="Cytidine Deaminase, domain 2"/>
    <property type="match status" value="1"/>
</dbReference>
<dbReference type="SUPFAM" id="SSF102712">
    <property type="entry name" value="JAB1/MPN domain"/>
    <property type="match status" value="1"/>
</dbReference>
<evidence type="ECO:0000256" key="3">
    <source>
        <dbReference type="ARBA" id="ARBA00022670"/>
    </source>
</evidence>
<keyword evidence="3" id="KW-0645">Protease</keyword>
<evidence type="ECO:0000259" key="10">
    <source>
        <dbReference type="PROSITE" id="PS50249"/>
    </source>
</evidence>
<feature type="compositionally biased region" description="Low complexity" evidence="9">
    <location>
        <begin position="127"/>
        <end position="139"/>
    </location>
</feature>
<dbReference type="GO" id="GO:0016020">
    <property type="term" value="C:membrane"/>
    <property type="evidence" value="ECO:0007669"/>
    <property type="project" value="TreeGrafter"/>
</dbReference>
<evidence type="ECO:0000313" key="11">
    <source>
        <dbReference type="EMBL" id="OCH90506.1"/>
    </source>
</evidence>
<evidence type="ECO:0000256" key="5">
    <source>
        <dbReference type="ARBA" id="ARBA00022786"/>
    </source>
</evidence>
<dbReference type="SUPFAM" id="SSF140856">
    <property type="entry name" value="USP8 N-terminal domain-like"/>
    <property type="match status" value="1"/>
</dbReference>
<gene>
    <name evidence="11" type="ORF">OBBRIDRAFT_776900</name>
</gene>
<dbReference type="InterPro" id="IPR044098">
    <property type="entry name" value="STAMBP/STALP-like_MPN"/>
</dbReference>
<accession>A0A8E2DKX8</accession>
<feature type="compositionally biased region" description="Pro residues" evidence="9">
    <location>
        <begin position="352"/>
        <end position="366"/>
    </location>
</feature>
<dbReference type="PROSITE" id="PS50249">
    <property type="entry name" value="MPN"/>
    <property type="match status" value="1"/>
</dbReference>
<dbReference type="InterPro" id="IPR015063">
    <property type="entry name" value="USP8_dimer"/>
</dbReference>
<evidence type="ECO:0000256" key="1">
    <source>
        <dbReference type="ARBA" id="ARBA00001947"/>
    </source>
</evidence>
<organism evidence="11 12">
    <name type="scientific">Obba rivulosa</name>
    <dbReference type="NCBI Taxonomy" id="1052685"/>
    <lineage>
        <taxon>Eukaryota</taxon>
        <taxon>Fungi</taxon>
        <taxon>Dikarya</taxon>
        <taxon>Basidiomycota</taxon>
        <taxon>Agaricomycotina</taxon>
        <taxon>Agaricomycetes</taxon>
        <taxon>Polyporales</taxon>
        <taxon>Gelatoporiaceae</taxon>
        <taxon>Obba</taxon>
    </lineage>
</organism>
<evidence type="ECO:0000256" key="7">
    <source>
        <dbReference type="ARBA" id="ARBA00022833"/>
    </source>
</evidence>
<dbReference type="GO" id="GO:0070536">
    <property type="term" value="P:protein K63-linked deubiquitination"/>
    <property type="evidence" value="ECO:0007669"/>
    <property type="project" value="InterPro"/>
</dbReference>
<feature type="region of interest" description="Disordered" evidence="9">
    <location>
        <begin position="121"/>
        <end position="144"/>
    </location>
</feature>
<dbReference type="CDD" id="cd08066">
    <property type="entry name" value="MPN_AMSH_like"/>
    <property type="match status" value="1"/>
</dbReference>
<keyword evidence="8" id="KW-0482">Metalloprotease</keyword>
<dbReference type="GO" id="GO:0140492">
    <property type="term" value="F:metal-dependent deubiquitinase activity"/>
    <property type="evidence" value="ECO:0007669"/>
    <property type="project" value="InterPro"/>
</dbReference>
<keyword evidence="12" id="KW-1185">Reference proteome</keyword>
<proteinExistence type="inferred from homology"/>
<keyword evidence="4" id="KW-0479">Metal-binding</keyword>
<dbReference type="GO" id="GO:0006508">
    <property type="term" value="P:proteolysis"/>
    <property type="evidence" value="ECO:0007669"/>
    <property type="project" value="UniProtKB-KW"/>
</dbReference>